<dbReference type="InterPro" id="IPR020103">
    <property type="entry name" value="PsdUridine_synth_cat_dom_sf"/>
</dbReference>
<gene>
    <name evidence="2" type="ORF">METZ01_LOCUS204736</name>
</gene>
<protein>
    <recommendedName>
        <fullName evidence="1">Pseudouridine synthase RsuA/RluA-like domain-containing protein</fullName>
    </recommendedName>
</protein>
<dbReference type="EMBL" id="UINC01045294">
    <property type="protein sequence ID" value="SVB51882.1"/>
    <property type="molecule type" value="Genomic_DNA"/>
</dbReference>
<dbReference type="PANTHER" id="PTHR21600:SF89">
    <property type="entry name" value="RIBOSOMAL LARGE SUBUNIT PSEUDOURIDINE SYNTHASE A"/>
    <property type="match status" value="1"/>
</dbReference>
<proteinExistence type="predicted"/>
<dbReference type="PANTHER" id="PTHR21600">
    <property type="entry name" value="MITOCHONDRIAL RNA PSEUDOURIDINE SYNTHASE"/>
    <property type="match status" value="1"/>
</dbReference>
<reference evidence="2" key="1">
    <citation type="submission" date="2018-05" db="EMBL/GenBank/DDBJ databases">
        <authorList>
            <person name="Lanie J.A."/>
            <person name="Ng W.-L."/>
            <person name="Kazmierczak K.M."/>
            <person name="Andrzejewski T.M."/>
            <person name="Davidsen T.M."/>
            <person name="Wayne K.J."/>
            <person name="Tettelin H."/>
            <person name="Glass J.I."/>
            <person name="Rusch D."/>
            <person name="Podicherti R."/>
            <person name="Tsui H.-C.T."/>
            <person name="Winkler M.E."/>
        </authorList>
    </citation>
    <scope>NUCLEOTIDE SEQUENCE</scope>
</reference>
<dbReference type="NCBIfam" id="TIGR00005">
    <property type="entry name" value="rluA_subfam"/>
    <property type="match status" value="1"/>
</dbReference>
<dbReference type="GO" id="GO:0003723">
    <property type="term" value="F:RNA binding"/>
    <property type="evidence" value="ECO:0007669"/>
    <property type="project" value="InterPro"/>
</dbReference>
<accession>A0A382ENH6</accession>
<dbReference type="GO" id="GO:0009982">
    <property type="term" value="F:pseudouridine synthase activity"/>
    <property type="evidence" value="ECO:0007669"/>
    <property type="project" value="InterPro"/>
</dbReference>
<sequence>MSSDHESRFTDHVPPPCKEEVVVHYVDDDILVVDKPAGLLSVPGRFVKDSVLHRMMFDYPDAVIVHRLDLDTSGLLVLALSKSAVKDLNRQFRDRVVEKKYLADVWGHLSVVQGQIDLPIRPDPDNRPRQMVDHESGKAASTLFEVVEHGHQRTRLKLRPITGRSHQLRIHLASISHPILGCDLYAHKQAFKAADRLMLHANYLAFSHPLTAEPIEFYSTGMLGH</sequence>
<dbReference type="Pfam" id="PF00849">
    <property type="entry name" value="PseudoU_synth_2"/>
    <property type="match status" value="1"/>
</dbReference>
<dbReference type="InterPro" id="IPR006225">
    <property type="entry name" value="PsdUridine_synth_RluC/D"/>
</dbReference>
<feature type="domain" description="Pseudouridine synthase RsuA/RluA-like" evidence="1">
    <location>
        <begin position="29"/>
        <end position="174"/>
    </location>
</feature>
<evidence type="ECO:0000313" key="2">
    <source>
        <dbReference type="EMBL" id="SVB51882.1"/>
    </source>
</evidence>
<name>A0A382ENH6_9ZZZZ</name>
<dbReference type="SUPFAM" id="SSF55120">
    <property type="entry name" value="Pseudouridine synthase"/>
    <property type="match status" value="1"/>
</dbReference>
<dbReference type="InterPro" id="IPR050188">
    <property type="entry name" value="RluA_PseudoU_synthase"/>
</dbReference>
<evidence type="ECO:0000259" key="1">
    <source>
        <dbReference type="Pfam" id="PF00849"/>
    </source>
</evidence>
<dbReference type="Gene3D" id="3.30.2350.10">
    <property type="entry name" value="Pseudouridine synthase"/>
    <property type="match status" value="1"/>
</dbReference>
<dbReference type="InterPro" id="IPR006224">
    <property type="entry name" value="PsdUridine_synth_RluA-like_CS"/>
</dbReference>
<organism evidence="2">
    <name type="scientific">marine metagenome</name>
    <dbReference type="NCBI Taxonomy" id="408172"/>
    <lineage>
        <taxon>unclassified sequences</taxon>
        <taxon>metagenomes</taxon>
        <taxon>ecological metagenomes</taxon>
    </lineage>
</organism>
<dbReference type="AlphaFoldDB" id="A0A382ENH6"/>
<dbReference type="InterPro" id="IPR006145">
    <property type="entry name" value="PsdUridine_synth_RsuA/RluA"/>
</dbReference>
<dbReference type="GO" id="GO:0000455">
    <property type="term" value="P:enzyme-directed rRNA pseudouridine synthesis"/>
    <property type="evidence" value="ECO:0007669"/>
    <property type="project" value="TreeGrafter"/>
</dbReference>
<dbReference type="CDD" id="cd02869">
    <property type="entry name" value="PseudoU_synth_RluA_like"/>
    <property type="match status" value="1"/>
</dbReference>
<dbReference type="PROSITE" id="PS01129">
    <property type="entry name" value="PSI_RLU"/>
    <property type="match status" value="1"/>
</dbReference>